<accession>A0AAU8DTR1</accession>
<dbReference type="GO" id="GO:0015808">
    <property type="term" value="P:L-alanine transport"/>
    <property type="evidence" value="ECO:0007669"/>
    <property type="project" value="TreeGrafter"/>
</dbReference>
<feature type="transmembrane region" description="Helical" evidence="10">
    <location>
        <begin position="191"/>
        <end position="213"/>
    </location>
</feature>
<dbReference type="GO" id="GO:0015188">
    <property type="term" value="F:L-isoleucine transmembrane transporter activity"/>
    <property type="evidence" value="ECO:0007669"/>
    <property type="project" value="TreeGrafter"/>
</dbReference>
<feature type="transmembrane region" description="Helical" evidence="10">
    <location>
        <begin position="316"/>
        <end position="335"/>
    </location>
</feature>
<protein>
    <submittedName>
        <fullName evidence="11">Branched-chain amino acid ABC transporter permease</fullName>
    </submittedName>
</protein>
<comment type="similarity">
    <text evidence="9">Belongs to the binding-protein-dependent transport system permease family. LivHM subfamily.</text>
</comment>
<keyword evidence="7 10" id="KW-1133">Transmembrane helix</keyword>
<feature type="transmembrane region" description="Helical" evidence="10">
    <location>
        <begin position="147"/>
        <end position="164"/>
    </location>
</feature>
<dbReference type="PANTHER" id="PTHR11795">
    <property type="entry name" value="BRANCHED-CHAIN AMINO ACID TRANSPORT SYSTEM PERMEASE PROTEIN LIVH"/>
    <property type="match status" value="1"/>
</dbReference>
<keyword evidence="8 10" id="KW-0472">Membrane</keyword>
<feature type="transmembrane region" description="Helical" evidence="10">
    <location>
        <begin position="111"/>
        <end position="135"/>
    </location>
</feature>
<evidence type="ECO:0000256" key="5">
    <source>
        <dbReference type="ARBA" id="ARBA00022692"/>
    </source>
</evidence>
<organism evidence="11">
    <name type="scientific">Nakamurella sp. A5-74</name>
    <dbReference type="NCBI Taxonomy" id="3158264"/>
    <lineage>
        <taxon>Bacteria</taxon>
        <taxon>Bacillati</taxon>
        <taxon>Actinomycetota</taxon>
        <taxon>Actinomycetes</taxon>
        <taxon>Nakamurellales</taxon>
        <taxon>Nakamurellaceae</taxon>
        <taxon>Nakamurella</taxon>
    </lineage>
</organism>
<evidence type="ECO:0000256" key="2">
    <source>
        <dbReference type="ARBA" id="ARBA00022448"/>
    </source>
</evidence>
<keyword evidence="5 10" id="KW-0812">Transmembrane</keyword>
<name>A0AAU8DTR1_9ACTN</name>
<proteinExistence type="inferred from homology"/>
<evidence type="ECO:0000256" key="4">
    <source>
        <dbReference type="ARBA" id="ARBA00022519"/>
    </source>
</evidence>
<keyword evidence="6" id="KW-0029">Amino-acid transport</keyword>
<dbReference type="GO" id="GO:0005304">
    <property type="term" value="F:L-valine transmembrane transporter activity"/>
    <property type="evidence" value="ECO:0007669"/>
    <property type="project" value="TreeGrafter"/>
</dbReference>
<dbReference type="EMBL" id="CP159218">
    <property type="protein sequence ID" value="XCG65534.1"/>
    <property type="molecule type" value="Genomic_DNA"/>
</dbReference>
<evidence type="ECO:0000256" key="10">
    <source>
        <dbReference type="SAM" id="Phobius"/>
    </source>
</evidence>
<evidence type="ECO:0000256" key="9">
    <source>
        <dbReference type="ARBA" id="ARBA00037998"/>
    </source>
</evidence>
<dbReference type="AlphaFoldDB" id="A0AAU8DTR1"/>
<comment type="subcellular location">
    <subcellularLocation>
        <location evidence="1">Cell membrane</location>
        <topology evidence="1">Multi-pass membrane protein</topology>
    </subcellularLocation>
</comment>
<dbReference type="PANTHER" id="PTHR11795:SF371">
    <property type="entry name" value="HIGH-AFFINITY BRANCHED-CHAIN AMINO ACID TRANSPORT SYSTEM PERMEASE PROTEIN LIVH"/>
    <property type="match status" value="1"/>
</dbReference>
<keyword evidence="3" id="KW-1003">Cell membrane</keyword>
<dbReference type="GO" id="GO:0015190">
    <property type="term" value="F:L-leucine transmembrane transporter activity"/>
    <property type="evidence" value="ECO:0007669"/>
    <property type="project" value="TreeGrafter"/>
</dbReference>
<dbReference type="RefSeq" id="WP_353651139.1">
    <property type="nucleotide sequence ID" value="NZ_CP159218.1"/>
</dbReference>
<reference evidence="11" key="1">
    <citation type="submission" date="2024-05" db="EMBL/GenBank/DDBJ databases">
        <authorList>
            <person name="Cai S.Y."/>
            <person name="Jin L.M."/>
            <person name="Li H.R."/>
        </authorList>
    </citation>
    <scope>NUCLEOTIDE SEQUENCE</scope>
    <source>
        <strain evidence="11">A5-74</strain>
    </source>
</reference>
<dbReference type="GO" id="GO:0042941">
    <property type="term" value="P:D-alanine transmembrane transport"/>
    <property type="evidence" value="ECO:0007669"/>
    <property type="project" value="TreeGrafter"/>
</dbReference>
<dbReference type="CDD" id="cd06582">
    <property type="entry name" value="TM_PBP1_LivH_like"/>
    <property type="match status" value="1"/>
</dbReference>
<sequence>MTTLATAGTTRKAKVRLGPIIERYIGIAVLLLGLFWVVMNLIEDPDGFKDSFITGLNNGAIYALIALGYTMVYGIIELINFAHGDLFMLSTVVAANLAVNALGIGNLTIAAILPILLVLVITMAFGAVVNVGAEFFAYRRLRTAPKLAPLMTAVGLSFIFRGIGQSDYVNGSAPKNWPTIVWGGPVVGNLYLYQLLMVIGTTVLLLLVMTYIVSKTRRGKAMRAVAQDQDGARLMGINVNGTISFTFALGGALAGAAGVLYFLVRTNTYYDTGTQLGLIAFTAAVLGGIGNLTGAVVGGVLIGVVQAINEGGVYGLGQQWTQVVIFVILIVLMVFKPEGIFGKRTTEKV</sequence>
<keyword evidence="2" id="KW-0813">Transport</keyword>
<feature type="transmembrane region" description="Helical" evidence="10">
    <location>
        <begin position="86"/>
        <end position="105"/>
    </location>
</feature>
<evidence type="ECO:0000256" key="7">
    <source>
        <dbReference type="ARBA" id="ARBA00022989"/>
    </source>
</evidence>
<dbReference type="InterPro" id="IPR001851">
    <property type="entry name" value="ABC_transp_permease"/>
</dbReference>
<feature type="transmembrane region" description="Helical" evidence="10">
    <location>
        <begin position="59"/>
        <end position="79"/>
    </location>
</feature>
<dbReference type="InterPro" id="IPR052157">
    <property type="entry name" value="BCAA_transport_permease"/>
</dbReference>
<feature type="transmembrane region" description="Helical" evidence="10">
    <location>
        <begin position="243"/>
        <end position="264"/>
    </location>
</feature>
<evidence type="ECO:0000256" key="8">
    <source>
        <dbReference type="ARBA" id="ARBA00023136"/>
    </source>
</evidence>
<dbReference type="GO" id="GO:1903806">
    <property type="term" value="P:L-isoleucine import across plasma membrane"/>
    <property type="evidence" value="ECO:0007669"/>
    <property type="project" value="TreeGrafter"/>
</dbReference>
<feature type="transmembrane region" description="Helical" evidence="10">
    <location>
        <begin position="21"/>
        <end position="39"/>
    </location>
</feature>
<keyword evidence="4" id="KW-0997">Cell inner membrane</keyword>
<evidence type="ECO:0000256" key="6">
    <source>
        <dbReference type="ARBA" id="ARBA00022970"/>
    </source>
</evidence>
<feature type="transmembrane region" description="Helical" evidence="10">
    <location>
        <begin position="276"/>
        <end position="304"/>
    </location>
</feature>
<evidence type="ECO:0000256" key="3">
    <source>
        <dbReference type="ARBA" id="ARBA00022475"/>
    </source>
</evidence>
<evidence type="ECO:0000256" key="1">
    <source>
        <dbReference type="ARBA" id="ARBA00004651"/>
    </source>
</evidence>
<gene>
    <name evidence="11" type="ORF">ABLG96_09785</name>
</gene>
<dbReference type="Pfam" id="PF02653">
    <property type="entry name" value="BPD_transp_2"/>
    <property type="match status" value="1"/>
</dbReference>
<dbReference type="GO" id="GO:0015192">
    <property type="term" value="F:L-phenylalanine transmembrane transporter activity"/>
    <property type="evidence" value="ECO:0007669"/>
    <property type="project" value="TreeGrafter"/>
</dbReference>
<dbReference type="GO" id="GO:0005886">
    <property type="term" value="C:plasma membrane"/>
    <property type="evidence" value="ECO:0007669"/>
    <property type="project" value="UniProtKB-SubCell"/>
</dbReference>
<evidence type="ECO:0000313" key="11">
    <source>
        <dbReference type="EMBL" id="XCG65534.1"/>
    </source>
</evidence>